<reference evidence="1" key="1">
    <citation type="submission" date="2014-09" db="EMBL/GenBank/DDBJ databases">
        <authorList>
            <person name="Magalhaes I.L.F."/>
            <person name="Oliveira U."/>
            <person name="Santos F.R."/>
            <person name="Vidigal T.H.D.A."/>
            <person name="Brescovit A.D."/>
            <person name="Santos A.J."/>
        </authorList>
    </citation>
    <scope>NUCLEOTIDE SEQUENCE</scope>
    <source>
        <tissue evidence="1">Shoot tissue taken approximately 20 cm above the soil surface</tissue>
    </source>
</reference>
<dbReference type="AlphaFoldDB" id="A0A0A8YB53"/>
<evidence type="ECO:0000313" key="1">
    <source>
        <dbReference type="EMBL" id="JAD23216.1"/>
    </source>
</evidence>
<reference evidence="1" key="2">
    <citation type="journal article" date="2015" name="Data Brief">
        <title>Shoot transcriptome of the giant reed, Arundo donax.</title>
        <authorList>
            <person name="Barrero R.A."/>
            <person name="Guerrero F.D."/>
            <person name="Moolhuijzen P."/>
            <person name="Goolsby J.A."/>
            <person name="Tidwell J."/>
            <person name="Bellgard S.E."/>
            <person name="Bellgard M.I."/>
        </authorList>
    </citation>
    <scope>NUCLEOTIDE SEQUENCE</scope>
    <source>
        <tissue evidence="1">Shoot tissue taken approximately 20 cm above the soil surface</tissue>
    </source>
</reference>
<dbReference type="EMBL" id="GBRH01274679">
    <property type="protein sequence ID" value="JAD23216.1"/>
    <property type="molecule type" value="Transcribed_RNA"/>
</dbReference>
<protein>
    <submittedName>
        <fullName evidence="1">Uncharacterized protein</fullName>
    </submittedName>
</protein>
<organism evidence="1">
    <name type="scientific">Arundo donax</name>
    <name type="common">Giant reed</name>
    <name type="synonym">Donax arundinaceus</name>
    <dbReference type="NCBI Taxonomy" id="35708"/>
    <lineage>
        <taxon>Eukaryota</taxon>
        <taxon>Viridiplantae</taxon>
        <taxon>Streptophyta</taxon>
        <taxon>Embryophyta</taxon>
        <taxon>Tracheophyta</taxon>
        <taxon>Spermatophyta</taxon>
        <taxon>Magnoliopsida</taxon>
        <taxon>Liliopsida</taxon>
        <taxon>Poales</taxon>
        <taxon>Poaceae</taxon>
        <taxon>PACMAD clade</taxon>
        <taxon>Arundinoideae</taxon>
        <taxon>Arundineae</taxon>
        <taxon>Arundo</taxon>
    </lineage>
</organism>
<accession>A0A0A8YB53</accession>
<sequence>MTVPDTSQNRFLESKLKE</sequence>
<name>A0A0A8YB53_ARUDO</name>
<proteinExistence type="predicted"/>